<gene>
    <name evidence="4" type="ORF">DW828_20125</name>
    <name evidence="3" type="ORF">GMD92_18990</name>
</gene>
<proteinExistence type="predicted"/>
<dbReference type="CDD" id="cd12871">
    <property type="entry name" value="Bacuni_01323_like"/>
    <property type="match status" value="1"/>
</dbReference>
<dbReference type="EMBL" id="QSII01000062">
    <property type="protein sequence ID" value="RHC77677.1"/>
    <property type="molecule type" value="Genomic_DNA"/>
</dbReference>
<dbReference type="Proteomes" id="UP000286260">
    <property type="component" value="Unassembled WGS sequence"/>
</dbReference>
<evidence type="ECO:0000313" key="4">
    <source>
        <dbReference type="EMBL" id="RHC77677.1"/>
    </source>
</evidence>
<feature type="signal peptide" evidence="2">
    <location>
        <begin position="1"/>
        <end position="19"/>
    </location>
</feature>
<dbReference type="Proteomes" id="UP000448908">
    <property type="component" value="Unassembled WGS sequence"/>
</dbReference>
<dbReference type="PROSITE" id="PS51257">
    <property type="entry name" value="PROKAR_LIPOPROTEIN"/>
    <property type="match status" value="1"/>
</dbReference>
<keyword evidence="2" id="KW-0732">Signal</keyword>
<sequence length="301" mass="35690">MIRKLPFMLIALCFLLSCGGDDPLDIKPEDDIKPEQPEKPSEPEEPEDPENPEKPEIQTKRIKTMTVFSEDYFVESNLSYDEKNRISQIKSHIVTDGTHDVIENFSYQNDLILYEIEYNGKTNKNELFLNEQGLVEKIVYPWNPWEDNLFFKYENNYLVEQIEGDAGEKFYYKYIDGNLAYWMSGYVFHITYTKNENKLGISPMLLTFDYRTLWIYTPEDLEDSENFYLYDEFFCFYEGLFGKPSKNLEQSVTGGGESISFEYKFDKDDYPIEITSKYFDDGEYIPDDEESFTVNIEYWED</sequence>
<name>A0A3R6EUW1_9BACT</name>
<organism evidence="4 5">
    <name type="scientific">Parabacteroides merdae</name>
    <dbReference type="NCBI Taxonomy" id="46503"/>
    <lineage>
        <taxon>Bacteria</taxon>
        <taxon>Pseudomonadati</taxon>
        <taxon>Bacteroidota</taxon>
        <taxon>Bacteroidia</taxon>
        <taxon>Bacteroidales</taxon>
        <taxon>Tannerellaceae</taxon>
        <taxon>Parabacteroides</taxon>
    </lineage>
</organism>
<protein>
    <submittedName>
        <fullName evidence="4">DUF4595 domain-containing protein</fullName>
    </submittedName>
</protein>
<feature type="region of interest" description="Disordered" evidence="1">
    <location>
        <begin position="25"/>
        <end position="58"/>
    </location>
</feature>
<accession>A0A3R6EUW1</accession>
<evidence type="ECO:0000256" key="2">
    <source>
        <dbReference type="SAM" id="SignalP"/>
    </source>
</evidence>
<dbReference type="EMBL" id="WNDA01000044">
    <property type="protein sequence ID" value="MTU71084.1"/>
    <property type="molecule type" value="Genomic_DNA"/>
</dbReference>
<dbReference type="RefSeq" id="WP_122205173.1">
    <property type="nucleotide sequence ID" value="NZ_JADPBS010000010.1"/>
</dbReference>
<evidence type="ECO:0000313" key="5">
    <source>
        <dbReference type="Proteomes" id="UP000286260"/>
    </source>
</evidence>
<feature type="chain" id="PRO_5040681836" evidence="2">
    <location>
        <begin position="20"/>
        <end position="301"/>
    </location>
</feature>
<feature type="compositionally biased region" description="Basic and acidic residues" evidence="1">
    <location>
        <begin position="25"/>
        <end position="42"/>
    </location>
</feature>
<evidence type="ECO:0000313" key="6">
    <source>
        <dbReference type="Proteomes" id="UP000448908"/>
    </source>
</evidence>
<reference evidence="3 6" key="2">
    <citation type="journal article" date="2019" name="Nat. Med.">
        <title>A library of human gut bacterial isolates paired with longitudinal multiomics data enables mechanistic microbiome research.</title>
        <authorList>
            <person name="Poyet M."/>
            <person name="Groussin M."/>
            <person name="Gibbons S.M."/>
            <person name="Avila-Pacheco J."/>
            <person name="Jiang X."/>
            <person name="Kearney S.M."/>
            <person name="Perrotta A.R."/>
            <person name="Berdy B."/>
            <person name="Zhao S."/>
            <person name="Lieberman T.D."/>
            <person name="Swanson P.K."/>
            <person name="Smith M."/>
            <person name="Roesemann S."/>
            <person name="Alexander J.E."/>
            <person name="Rich S.A."/>
            <person name="Livny J."/>
            <person name="Vlamakis H."/>
            <person name="Clish C."/>
            <person name="Bullock K."/>
            <person name="Deik A."/>
            <person name="Scott J."/>
            <person name="Pierce K.A."/>
            <person name="Xavier R.J."/>
            <person name="Alm E.J."/>
        </authorList>
    </citation>
    <scope>NUCLEOTIDE SEQUENCE [LARGE SCALE GENOMIC DNA]</scope>
    <source>
        <strain evidence="3 6">BIOML-A16</strain>
    </source>
</reference>
<dbReference type="AlphaFoldDB" id="A0A3R6EUW1"/>
<comment type="caution">
    <text evidence="4">The sequence shown here is derived from an EMBL/GenBank/DDBJ whole genome shotgun (WGS) entry which is preliminary data.</text>
</comment>
<evidence type="ECO:0000313" key="3">
    <source>
        <dbReference type="EMBL" id="MTU71084.1"/>
    </source>
</evidence>
<evidence type="ECO:0000256" key="1">
    <source>
        <dbReference type="SAM" id="MobiDB-lite"/>
    </source>
</evidence>
<reference evidence="4 5" key="1">
    <citation type="submission" date="2018-08" db="EMBL/GenBank/DDBJ databases">
        <title>A genome reference for cultivated species of the human gut microbiota.</title>
        <authorList>
            <person name="Zou Y."/>
            <person name="Xue W."/>
            <person name="Luo G."/>
        </authorList>
    </citation>
    <scope>NUCLEOTIDE SEQUENCE [LARGE SCALE GENOMIC DNA]</scope>
    <source>
        <strain evidence="4 5">AM34-17</strain>
    </source>
</reference>